<organism evidence="1 2">
    <name type="scientific">Phytophthora megakarya</name>
    <dbReference type="NCBI Taxonomy" id="4795"/>
    <lineage>
        <taxon>Eukaryota</taxon>
        <taxon>Sar</taxon>
        <taxon>Stramenopiles</taxon>
        <taxon>Oomycota</taxon>
        <taxon>Peronosporomycetes</taxon>
        <taxon>Peronosporales</taxon>
        <taxon>Peronosporaceae</taxon>
        <taxon>Phytophthora</taxon>
    </lineage>
</organism>
<sequence>MMNKVRLGLVEDVLIERIIDEVSMTSQEHDHQPFSNYPYALYALDVNHPIAHPVVLQKHYFSGKHKTYGIKIECAVVPPGLAVHVSKHYPWSVSDITMCMKNLVTYQRMLIKTSSEPSHNDCGDGSTSFTAM</sequence>
<evidence type="ECO:0008006" key="3">
    <source>
        <dbReference type="Google" id="ProtNLM"/>
    </source>
</evidence>
<accession>A0A225VMB9</accession>
<reference evidence="2" key="1">
    <citation type="submission" date="2017-03" db="EMBL/GenBank/DDBJ databases">
        <title>Phytopthora megakarya and P. palmivora, two closely related causual agents of cacao black pod achieved similar genome size and gene model numbers by different mechanisms.</title>
        <authorList>
            <person name="Ali S."/>
            <person name="Shao J."/>
            <person name="Larry D.J."/>
            <person name="Kronmiller B."/>
            <person name="Shen D."/>
            <person name="Strem M.D."/>
            <person name="Melnick R.L."/>
            <person name="Guiltinan M.J."/>
            <person name="Tyler B.M."/>
            <person name="Meinhardt L.W."/>
            <person name="Bailey B.A."/>
        </authorList>
    </citation>
    <scope>NUCLEOTIDE SEQUENCE [LARGE SCALE GENOMIC DNA]</scope>
    <source>
        <strain evidence="2">zdho120</strain>
    </source>
</reference>
<comment type="caution">
    <text evidence="1">The sequence shown here is derived from an EMBL/GenBank/DDBJ whole genome shotgun (WGS) entry which is preliminary data.</text>
</comment>
<proteinExistence type="predicted"/>
<evidence type="ECO:0000313" key="1">
    <source>
        <dbReference type="EMBL" id="OWZ06691.1"/>
    </source>
</evidence>
<evidence type="ECO:0000313" key="2">
    <source>
        <dbReference type="Proteomes" id="UP000198211"/>
    </source>
</evidence>
<keyword evidence="2" id="KW-1185">Reference proteome</keyword>
<dbReference type="OrthoDB" id="128483at2759"/>
<dbReference type="Proteomes" id="UP000198211">
    <property type="component" value="Unassembled WGS sequence"/>
</dbReference>
<protein>
    <recommendedName>
        <fullName evidence="3">DDE Tnp4 domain-containing protein</fullName>
    </recommendedName>
</protein>
<dbReference type="EMBL" id="NBNE01003857">
    <property type="protein sequence ID" value="OWZ06691.1"/>
    <property type="molecule type" value="Genomic_DNA"/>
</dbReference>
<dbReference type="AlphaFoldDB" id="A0A225VMB9"/>
<name>A0A225VMB9_9STRA</name>
<gene>
    <name evidence="1" type="ORF">PHMEG_00021019</name>
</gene>